<dbReference type="Proteomes" id="UP001285154">
    <property type="component" value="Unassembled WGS sequence"/>
</dbReference>
<dbReference type="InterPro" id="IPR041546">
    <property type="entry name" value="ClpA/ClpB_AAA_lid"/>
</dbReference>
<dbReference type="NCBIfam" id="TIGR03345">
    <property type="entry name" value="VI_ClpV1"/>
    <property type="match status" value="1"/>
</dbReference>
<feature type="domain" description="Clp ATPase C-terminal" evidence="8">
    <location>
        <begin position="844"/>
        <end position="934"/>
    </location>
</feature>
<keyword evidence="4" id="KW-0067">ATP-binding</keyword>
<protein>
    <submittedName>
        <fullName evidence="9">Type VI secretion system ATPase TssH</fullName>
    </submittedName>
</protein>
<dbReference type="InterPro" id="IPR027417">
    <property type="entry name" value="P-loop_NTPase"/>
</dbReference>
<dbReference type="InterPro" id="IPR004176">
    <property type="entry name" value="Clp_R_N"/>
</dbReference>
<feature type="domain" description="AAA+ ATPase" evidence="7">
    <location>
        <begin position="226"/>
        <end position="367"/>
    </location>
</feature>
<feature type="region of interest" description="Disordered" evidence="6">
    <location>
        <begin position="161"/>
        <end position="187"/>
    </location>
</feature>
<dbReference type="InterPro" id="IPR036628">
    <property type="entry name" value="Clp_N_dom_sf"/>
</dbReference>
<keyword evidence="10" id="KW-1185">Reference proteome</keyword>
<dbReference type="SUPFAM" id="SSF81923">
    <property type="entry name" value="Double Clp-N motif"/>
    <property type="match status" value="1"/>
</dbReference>
<proteinExistence type="inferred from homology"/>
<evidence type="ECO:0000256" key="2">
    <source>
        <dbReference type="ARBA" id="ARBA00022737"/>
    </source>
</evidence>
<dbReference type="Gene3D" id="1.10.1780.10">
    <property type="entry name" value="Clp, N-terminal domain"/>
    <property type="match status" value="1"/>
</dbReference>
<dbReference type="InterPro" id="IPR018368">
    <property type="entry name" value="ClpA/B_CS1"/>
</dbReference>
<dbReference type="SMART" id="SM01086">
    <property type="entry name" value="ClpB_D2-small"/>
    <property type="match status" value="1"/>
</dbReference>
<gene>
    <name evidence="9" type="primary">tssH</name>
    <name evidence="9" type="ORF">RFM42_23360</name>
</gene>
<dbReference type="SMART" id="SM00382">
    <property type="entry name" value="AAA"/>
    <property type="match status" value="2"/>
</dbReference>
<dbReference type="InterPro" id="IPR050130">
    <property type="entry name" value="ClpA_ClpB"/>
</dbReference>
<sequence length="939" mass="100806">MEQRRSSQSFKRKELVAKLNATGVRAFKAAADTAKLRGNPYVELAHFIQQLVLSERSDVQMIVADAGLDVSRLTADMTRAIDKLPYGATSVEEFSDHIFHAIQEGWNLATLEFGVDEVRSAHILLACLKTPALEGLVSKISAEFDKIDADSVDSRFADVTEGSLEAGSPPAEPATEARKKHGPGGDSALAKYATDLTQRARDGKIDPVVGRDPEIRQIVDILMRRRQNNPILTGEAGVGKTAAVEGFALRIAQGDVPPTLQNVSVRMLDVGLMQAGASVKGEFEKRLKAVIDEVQASEVPIILFIDEAHMLIGAGGAAGTGDAANLLKPALARGELRTIAATTWAEYKQHIEKDPALTRRFQVVKIDEPSEAVAVLMLRGVAGVLEQHHKVQILDEAIEAAVSLSHRYIPARQLPDKAVSLLDTACARVAVSQHATPAEVEDILRRRQALEVESGIIGREAAIGIDVADRQARVDAGLAETETSLAAAQARWDREKALVTEILDLRAKLRGEGVPLDEAADDGAVEAEGTAKEPEQEAPESKAGDGKAAETKKTKASKAKAAKAAKAETASAKPADEAVADLERLRELMAELAAAQGETPLILPSVDRNAVAAVVQDWTGIPTGRMLSSQTEKALRLAATLSERVVGQDHAMEMIAKRVQTSRAGLGAPEKPVGVFLLCGPSGVGKTETALALAETLYGGEQNLISINMSEFQEAHTVSTLKGAPPGYVGYGKGGILTEAVRRKPYSVILLDEVEKAHPDVHEIFFQVFDKGMMDDSEGRRIDFKNTLILLTSNVGSDVIMDRTRNGTVRTGIDDLDTALRAPLLKVFPAAFLGRVVTIPYYPLSDSMIEAIARHQFGKIARRLKATNDAELVIGDGVMDLVKARCTEIESGGRMIDAILTNTLLPELSRGVLNRSLEGKKMAKVIVGASPEGFTYAFE</sequence>
<dbReference type="PANTHER" id="PTHR11638:SF184">
    <property type="entry name" value="ATPASE WITH CHAPERONE ACTIVITY"/>
    <property type="match status" value="1"/>
</dbReference>
<keyword evidence="3" id="KW-0547">Nucleotide-binding</keyword>
<organism evidence="9 10">
    <name type="scientific">Mesorhizobium vachelliae</name>
    <dbReference type="NCBI Taxonomy" id="3072309"/>
    <lineage>
        <taxon>Bacteria</taxon>
        <taxon>Pseudomonadati</taxon>
        <taxon>Pseudomonadota</taxon>
        <taxon>Alphaproteobacteria</taxon>
        <taxon>Hyphomicrobiales</taxon>
        <taxon>Phyllobacteriaceae</taxon>
        <taxon>Mesorhizobium</taxon>
    </lineage>
</organism>
<evidence type="ECO:0000256" key="5">
    <source>
        <dbReference type="ARBA" id="ARBA00023186"/>
    </source>
</evidence>
<comment type="caution">
    <text evidence="9">The sequence shown here is derived from an EMBL/GenBank/DDBJ whole genome shotgun (WGS) entry which is preliminary data.</text>
</comment>
<evidence type="ECO:0000256" key="6">
    <source>
        <dbReference type="SAM" id="MobiDB-lite"/>
    </source>
</evidence>
<dbReference type="InterPro" id="IPR003959">
    <property type="entry name" value="ATPase_AAA_core"/>
</dbReference>
<dbReference type="Pfam" id="PF00004">
    <property type="entry name" value="AAA"/>
    <property type="match status" value="1"/>
</dbReference>
<dbReference type="CDD" id="cd19499">
    <property type="entry name" value="RecA-like_ClpB_Hsp104-like"/>
    <property type="match status" value="1"/>
</dbReference>
<dbReference type="Pfam" id="PF02861">
    <property type="entry name" value="Clp_N"/>
    <property type="match status" value="1"/>
</dbReference>
<dbReference type="SUPFAM" id="SSF52540">
    <property type="entry name" value="P-loop containing nucleoside triphosphate hydrolases"/>
    <property type="match status" value="2"/>
</dbReference>
<dbReference type="Gene3D" id="1.10.8.60">
    <property type="match status" value="1"/>
</dbReference>
<accession>A0ABU5A8B0</accession>
<comment type="similarity">
    <text evidence="1">Belongs to the ClpA/ClpB family.</text>
</comment>
<keyword evidence="2" id="KW-0677">Repeat</keyword>
<dbReference type="Pfam" id="PF10431">
    <property type="entry name" value="ClpB_D2-small"/>
    <property type="match status" value="1"/>
</dbReference>
<dbReference type="InterPro" id="IPR003593">
    <property type="entry name" value="AAA+_ATPase"/>
</dbReference>
<feature type="compositionally biased region" description="Basic and acidic residues" evidence="6">
    <location>
        <begin position="529"/>
        <end position="553"/>
    </location>
</feature>
<reference evidence="9 10" key="1">
    <citation type="submission" date="2023-08" db="EMBL/GenBank/DDBJ databases">
        <title>Implementing the SeqCode for naming new Mesorhizobium species isolated from Vachellia karroo root nodules.</title>
        <authorList>
            <person name="Van Lill M."/>
        </authorList>
    </citation>
    <scope>NUCLEOTIDE SEQUENCE [LARGE SCALE GENOMIC DNA]</scope>
    <source>
        <strain evidence="9 10">VK25D</strain>
    </source>
</reference>
<evidence type="ECO:0000259" key="8">
    <source>
        <dbReference type="SMART" id="SM01086"/>
    </source>
</evidence>
<dbReference type="InterPro" id="IPR017729">
    <property type="entry name" value="ATPase_T6SS_ClpV1"/>
</dbReference>
<evidence type="ECO:0000256" key="1">
    <source>
        <dbReference type="ARBA" id="ARBA00008675"/>
    </source>
</evidence>
<dbReference type="CDD" id="cd00009">
    <property type="entry name" value="AAA"/>
    <property type="match status" value="1"/>
</dbReference>
<dbReference type="Pfam" id="PF07724">
    <property type="entry name" value="AAA_2"/>
    <property type="match status" value="1"/>
</dbReference>
<dbReference type="PRINTS" id="PR00300">
    <property type="entry name" value="CLPPROTEASEA"/>
</dbReference>
<name>A0ABU5A8B0_9HYPH</name>
<dbReference type="EMBL" id="JAVIIQ010000010">
    <property type="protein sequence ID" value="MDX8533948.1"/>
    <property type="molecule type" value="Genomic_DNA"/>
</dbReference>
<dbReference type="PANTHER" id="PTHR11638">
    <property type="entry name" value="ATP-DEPENDENT CLP PROTEASE"/>
    <property type="match status" value="1"/>
</dbReference>
<evidence type="ECO:0000259" key="7">
    <source>
        <dbReference type="SMART" id="SM00382"/>
    </source>
</evidence>
<dbReference type="Gene3D" id="3.40.50.300">
    <property type="entry name" value="P-loop containing nucleotide triphosphate hydrolases"/>
    <property type="match status" value="3"/>
</dbReference>
<keyword evidence="5" id="KW-0143">Chaperone</keyword>
<dbReference type="InterPro" id="IPR001270">
    <property type="entry name" value="ClpA/B"/>
</dbReference>
<feature type="region of interest" description="Disordered" evidence="6">
    <location>
        <begin position="514"/>
        <end position="557"/>
    </location>
</feature>
<evidence type="ECO:0000313" key="9">
    <source>
        <dbReference type="EMBL" id="MDX8533948.1"/>
    </source>
</evidence>
<dbReference type="InterPro" id="IPR019489">
    <property type="entry name" value="Clp_ATPase_C"/>
</dbReference>
<feature type="domain" description="AAA+ ATPase" evidence="7">
    <location>
        <begin position="672"/>
        <end position="814"/>
    </location>
</feature>
<evidence type="ECO:0000256" key="3">
    <source>
        <dbReference type="ARBA" id="ARBA00022741"/>
    </source>
</evidence>
<dbReference type="PROSITE" id="PS00870">
    <property type="entry name" value="CLPAB_1"/>
    <property type="match status" value="1"/>
</dbReference>
<dbReference type="RefSeq" id="WP_320251161.1">
    <property type="nucleotide sequence ID" value="NZ_JAVIIQ010000010.1"/>
</dbReference>
<evidence type="ECO:0000256" key="4">
    <source>
        <dbReference type="ARBA" id="ARBA00022840"/>
    </source>
</evidence>
<dbReference type="Pfam" id="PF17871">
    <property type="entry name" value="AAA_lid_9"/>
    <property type="match status" value="1"/>
</dbReference>
<evidence type="ECO:0000313" key="10">
    <source>
        <dbReference type="Proteomes" id="UP001285154"/>
    </source>
</evidence>